<evidence type="ECO:0000259" key="1">
    <source>
        <dbReference type="PROSITE" id="PS50801"/>
    </source>
</evidence>
<dbReference type="PANTHER" id="PTHR33495:SF2">
    <property type="entry name" value="ANTI-SIGMA FACTOR ANTAGONIST TM_1081-RELATED"/>
    <property type="match status" value="1"/>
</dbReference>
<name>S4AXL0_9ACTN</name>
<evidence type="ECO:0000313" key="2">
    <source>
        <dbReference type="EMBL" id="EPH46157.1"/>
    </source>
</evidence>
<dbReference type="EMBL" id="AOPZ01000027">
    <property type="protein sequence ID" value="EPH46157.1"/>
    <property type="molecule type" value="Genomic_DNA"/>
</dbReference>
<protein>
    <submittedName>
        <fullName evidence="2">Putative Anti-sigma-B factor antagonist</fullName>
    </submittedName>
</protein>
<organism evidence="2 3">
    <name type="scientific">Streptomyces aurantiacus JA 4570</name>
    <dbReference type="NCBI Taxonomy" id="1286094"/>
    <lineage>
        <taxon>Bacteria</taxon>
        <taxon>Bacillati</taxon>
        <taxon>Actinomycetota</taxon>
        <taxon>Actinomycetes</taxon>
        <taxon>Kitasatosporales</taxon>
        <taxon>Streptomycetaceae</taxon>
        <taxon>Streptomyces</taxon>
        <taxon>Streptomyces aurantiacus group</taxon>
    </lineage>
</organism>
<dbReference type="GO" id="GO:0043856">
    <property type="term" value="F:anti-sigma factor antagonist activity"/>
    <property type="evidence" value="ECO:0007669"/>
    <property type="project" value="TreeGrafter"/>
</dbReference>
<dbReference type="Pfam" id="PF01740">
    <property type="entry name" value="STAS"/>
    <property type="match status" value="1"/>
</dbReference>
<dbReference type="AlphaFoldDB" id="S4AXL0"/>
<dbReference type="InterPro" id="IPR002645">
    <property type="entry name" value="STAS_dom"/>
</dbReference>
<dbReference type="PANTHER" id="PTHR33495">
    <property type="entry name" value="ANTI-SIGMA FACTOR ANTAGONIST TM_1081-RELATED-RELATED"/>
    <property type="match status" value="1"/>
</dbReference>
<keyword evidence="3" id="KW-1185">Reference proteome</keyword>
<gene>
    <name evidence="2" type="ORF">STRAU_0765</name>
</gene>
<dbReference type="Proteomes" id="UP000014629">
    <property type="component" value="Unassembled WGS sequence"/>
</dbReference>
<proteinExistence type="predicted"/>
<comment type="caution">
    <text evidence="2">The sequence shown here is derived from an EMBL/GenBank/DDBJ whole genome shotgun (WGS) entry which is preliminary data.</text>
</comment>
<evidence type="ECO:0000313" key="3">
    <source>
        <dbReference type="Proteomes" id="UP000014629"/>
    </source>
</evidence>
<dbReference type="PROSITE" id="PS50801">
    <property type="entry name" value="STAS"/>
    <property type="match status" value="1"/>
</dbReference>
<reference evidence="2 3" key="1">
    <citation type="submission" date="2013-02" db="EMBL/GenBank/DDBJ databases">
        <title>Draft Genome Sequence of Streptomyces aurantiacus, Which Produces Setomimycin.</title>
        <authorList>
            <person name="Gruening B.A."/>
            <person name="Praeg A."/>
            <person name="Erxleben A."/>
            <person name="Guenther S."/>
            <person name="Mueller M."/>
        </authorList>
    </citation>
    <scope>NUCLEOTIDE SEQUENCE [LARGE SCALE GENOMIC DNA]</scope>
    <source>
        <strain evidence="2 3">JA 4570</strain>
    </source>
</reference>
<feature type="domain" description="STAS" evidence="1">
    <location>
        <begin position="3"/>
        <end position="90"/>
    </location>
</feature>
<dbReference type="PATRIC" id="fig|1286094.4.peg.747"/>
<dbReference type="Gene3D" id="3.30.750.24">
    <property type="entry name" value="STAS domain"/>
    <property type="match status" value="1"/>
</dbReference>
<dbReference type="CDD" id="cd07043">
    <property type="entry name" value="STAS_anti-anti-sigma_factors"/>
    <property type="match status" value="1"/>
</dbReference>
<dbReference type="InterPro" id="IPR036513">
    <property type="entry name" value="STAS_dom_sf"/>
</dbReference>
<dbReference type="SUPFAM" id="SSF52091">
    <property type="entry name" value="SpoIIaa-like"/>
    <property type="match status" value="1"/>
</dbReference>
<sequence>MACVKEVRPHGDGVLVVLCGEIDIATAPGITGCLDELTHTGGIDLLIDLEPVDFMDGAGVHLLNRVQDRTSGRHGRLRLICTRPTTLQLLHHPWLRLSFDILDRLPAPVPPEAVA</sequence>
<accession>S4AXL0</accession>